<dbReference type="Proteomes" id="UP000184363">
    <property type="component" value="Unassembled WGS sequence"/>
</dbReference>
<organism evidence="1 2">
    <name type="scientific">Pseudonocardia thermophila</name>
    <dbReference type="NCBI Taxonomy" id="1848"/>
    <lineage>
        <taxon>Bacteria</taxon>
        <taxon>Bacillati</taxon>
        <taxon>Actinomycetota</taxon>
        <taxon>Actinomycetes</taxon>
        <taxon>Pseudonocardiales</taxon>
        <taxon>Pseudonocardiaceae</taxon>
        <taxon>Pseudonocardia</taxon>
    </lineage>
</organism>
<dbReference type="RefSeq" id="WP_073454886.1">
    <property type="nucleotide sequence ID" value="NZ_FRAP01000001.1"/>
</dbReference>
<dbReference type="EMBL" id="FRAP01000001">
    <property type="protein sequence ID" value="SHJ93621.1"/>
    <property type="molecule type" value="Genomic_DNA"/>
</dbReference>
<proteinExistence type="predicted"/>
<accession>A0A1M6ND32</accession>
<dbReference type="OrthoDB" id="3579066at2"/>
<evidence type="ECO:0000313" key="2">
    <source>
        <dbReference type="Proteomes" id="UP000184363"/>
    </source>
</evidence>
<evidence type="ECO:0000313" key="1">
    <source>
        <dbReference type="EMBL" id="SHJ93621.1"/>
    </source>
</evidence>
<dbReference type="STRING" id="1848.SAMN05443637_101184"/>
<dbReference type="AlphaFoldDB" id="A0A1M6ND32"/>
<gene>
    <name evidence="1" type="ORF">SAMN05443637_101184</name>
</gene>
<name>A0A1M6ND32_PSETH</name>
<reference evidence="1 2" key="1">
    <citation type="submission" date="2016-11" db="EMBL/GenBank/DDBJ databases">
        <authorList>
            <person name="Jaros S."/>
            <person name="Januszkiewicz K."/>
            <person name="Wedrychowicz H."/>
        </authorList>
    </citation>
    <scope>NUCLEOTIDE SEQUENCE [LARGE SCALE GENOMIC DNA]</scope>
    <source>
        <strain evidence="1 2">DSM 43832</strain>
    </source>
</reference>
<sequence length="106" mass="11429">MRRPVAGSAPDAPWTVDELAAAVRERLPEATGVVADRTGTGLVVELAEAEGREARWRLTFPGMLAGLGGEPLTAAALIVRANVQEWCEVRDRYPDGLPGMTVRWFG</sequence>
<protein>
    <submittedName>
        <fullName evidence="1">Uncharacterized protein</fullName>
    </submittedName>
</protein>
<keyword evidence="2" id="KW-1185">Reference proteome</keyword>